<comment type="caution">
    <text evidence="1">The sequence shown here is derived from an EMBL/GenBank/DDBJ whole genome shotgun (WGS) entry which is preliminary data.</text>
</comment>
<organism evidence="1 2">
    <name type="scientific">Smallanthus sonchifolius</name>
    <dbReference type="NCBI Taxonomy" id="185202"/>
    <lineage>
        <taxon>Eukaryota</taxon>
        <taxon>Viridiplantae</taxon>
        <taxon>Streptophyta</taxon>
        <taxon>Embryophyta</taxon>
        <taxon>Tracheophyta</taxon>
        <taxon>Spermatophyta</taxon>
        <taxon>Magnoliopsida</taxon>
        <taxon>eudicotyledons</taxon>
        <taxon>Gunneridae</taxon>
        <taxon>Pentapetalae</taxon>
        <taxon>asterids</taxon>
        <taxon>campanulids</taxon>
        <taxon>Asterales</taxon>
        <taxon>Asteraceae</taxon>
        <taxon>Asteroideae</taxon>
        <taxon>Heliantheae alliance</taxon>
        <taxon>Millerieae</taxon>
        <taxon>Smallanthus</taxon>
    </lineage>
</organism>
<keyword evidence="2" id="KW-1185">Reference proteome</keyword>
<evidence type="ECO:0000313" key="1">
    <source>
        <dbReference type="EMBL" id="KAI3725960.1"/>
    </source>
</evidence>
<gene>
    <name evidence="1" type="ORF">L1987_65756</name>
</gene>
<name>A0ACB9BVC6_9ASTR</name>
<evidence type="ECO:0000313" key="2">
    <source>
        <dbReference type="Proteomes" id="UP001056120"/>
    </source>
</evidence>
<reference evidence="2" key="1">
    <citation type="journal article" date="2022" name="Mol. Ecol. Resour.">
        <title>The genomes of chicory, endive, great burdock and yacon provide insights into Asteraceae palaeo-polyploidization history and plant inulin production.</title>
        <authorList>
            <person name="Fan W."/>
            <person name="Wang S."/>
            <person name="Wang H."/>
            <person name="Wang A."/>
            <person name="Jiang F."/>
            <person name="Liu H."/>
            <person name="Zhao H."/>
            <person name="Xu D."/>
            <person name="Zhang Y."/>
        </authorList>
    </citation>
    <scope>NUCLEOTIDE SEQUENCE [LARGE SCALE GENOMIC DNA]</scope>
    <source>
        <strain evidence="2">cv. Yunnan</strain>
    </source>
</reference>
<dbReference type="EMBL" id="CM042039">
    <property type="protein sequence ID" value="KAI3725960.1"/>
    <property type="molecule type" value="Genomic_DNA"/>
</dbReference>
<sequence>MYVCMYWPYLTGGLCGWLTVVQLVEDGVTTVTHGITGIPMEGTIPCGEILPMVMMMDGDAWLAMKSYPADTKTGIPLCFDYVIKSNAWGLPGLGPHKLVSEQ</sequence>
<reference evidence="1 2" key="2">
    <citation type="journal article" date="2022" name="Mol. Ecol. Resour.">
        <title>The genomes of chicory, endive, great burdock and yacon provide insights into Asteraceae paleo-polyploidization history and plant inulin production.</title>
        <authorList>
            <person name="Fan W."/>
            <person name="Wang S."/>
            <person name="Wang H."/>
            <person name="Wang A."/>
            <person name="Jiang F."/>
            <person name="Liu H."/>
            <person name="Zhao H."/>
            <person name="Xu D."/>
            <person name="Zhang Y."/>
        </authorList>
    </citation>
    <scope>NUCLEOTIDE SEQUENCE [LARGE SCALE GENOMIC DNA]</scope>
    <source>
        <strain evidence="2">cv. Yunnan</strain>
        <tissue evidence="1">Leaves</tissue>
    </source>
</reference>
<accession>A0ACB9BVC6</accession>
<protein>
    <submittedName>
        <fullName evidence="1">Uncharacterized protein</fullName>
    </submittedName>
</protein>
<proteinExistence type="predicted"/>
<dbReference type="Proteomes" id="UP001056120">
    <property type="component" value="Linkage Group LG22"/>
</dbReference>